<dbReference type="EMBL" id="WTXG01000002">
    <property type="protein sequence ID" value="KAI0306906.1"/>
    <property type="molecule type" value="Genomic_DNA"/>
</dbReference>
<feature type="domain" description="Zn(2)-C6 fungal-type" evidence="8">
    <location>
        <begin position="21"/>
        <end position="52"/>
    </location>
</feature>
<evidence type="ECO:0000256" key="6">
    <source>
        <dbReference type="ARBA" id="ARBA00023242"/>
    </source>
</evidence>
<dbReference type="SUPFAM" id="SSF57701">
    <property type="entry name" value="Zn2/Cys6 DNA-binding domain"/>
    <property type="match status" value="1"/>
</dbReference>
<feature type="region of interest" description="Disordered" evidence="7">
    <location>
        <begin position="117"/>
        <end position="143"/>
    </location>
</feature>
<keyword evidence="4" id="KW-0238">DNA-binding</keyword>
<proteinExistence type="predicted"/>
<sequence length="143" mass="15840">MREAESNPVKPKLRRNRIILSCQPCHKRKQQCDRGYPCSRCVNRGCPDVCIYEEPKELKRREGEGSIQDNSIDVPSSRQLNGSNSAINSESIVLAEISGSVHDNAVQVAATALSQLSQQEAPDNQHPFSVIQSNSDATFRDTT</sequence>
<dbReference type="GO" id="GO:0000978">
    <property type="term" value="F:RNA polymerase II cis-regulatory region sequence-specific DNA binding"/>
    <property type="evidence" value="ECO:0007669"/>
    <property type="project" value="TreeGrafter"/>
</dbReference>
<dbReference type="PANTHER" id="PTHR31944:SF131">
    <property type="entry name" value="HEME-RESPONSIVE ZINC FINGER TRANSCRIPTION FACTOR HAP1"/>
    <property type="match status" value="1"/>
</dbReference>
<gene>
    <name evidence="9" type="ORF">B0F90DRAFT_491403</name>
</gene>
<dbReference type="GO" id="GO:0005634">
    <property type="term" value="C:nucleus"/>
    <property type="evidence" value="ECO:0007669"/>
    <property type="project" value="TreeGrafter"/>
</dbReference>
<evidence type="ECO:0000256" key="3">
    <source>
        <dbReference type="ARBA" id="ARBA00023015"/>
    </source>
</evidence>
<dbReference type="GO" id="GO:0001228">
    <property type="term" value="F:DNA-binding transcription activator activity, RNA polymerase II-specific"/>
    <property type="evidence" value="ECO:0007669"/>
    <property type="project" value="TreeGrafter"/>
</dbReference>
<dbReference type="Proteomes" id="UP001203297">
    <property type="component" value="Unassembled WGS sequence"/>
</dbReference>
<evidence type="ECO:0000256" key="4">
    <source>
        <dbReference type="ARBA" id="ARBA00023125"/>
    </source>
</evidence>
<evidence type="ECO:0000256" key="1">
    <source>
        <dbReference type="ARBA" id="ARBA00022723"/>
    </source>
</evidence>
<feature type="region of interest" description="Disordered" evidence="7">
    <location>
        <begin position="58"/>
        <end position="83"/>
    </location>
</feature>
<keyword evidence="5" id="KW-0804">Transcription</keyword>
<dbReference type="Gene3D" id="4.10.240.10">
    <property type="entry name" value="Zn(2)-C6 fungal-type DNA-binding domain"/>
    <property type="match status" value="1"/>
</dbReference>
<keyword evidence="3" id="KW-0805">Transcription regulation</keyword>
<keyword evidence="10" id="KW-1185">Reference proteome</keyword>
<dbReference type="SMART" id="SM00066">
    <property type="entry name" value="GAL4"/>
    <property type="match status" value="1"/>
</dbReference>
<dbReference type="CDD" id="cd00067">
    <property type="entry name" value="GAL4"/>
    <property type="match status" value="1"/>
</dbReference>
<dbReference type="InterPro" id="IPR036864">
    <property type="entry name" value="Zn2-C6_fun-type_DNA-bd_sf"/>
</dbReference>
<dbReference type="PANTHER" id="PTHR31944">
    <property type="entry name" value="HEME-RESPONSIVE ZINC FINGER TRANSCRIPTION FACTOR HAP1"/>
    <property type="match status" value="1"/>
</dbReference>
<keyword evidence="6" id="KW-0539">Nucleus</keyword>
<dbReference type="InterPro" id="IPR001138">
    <property type="entry name" value="Zn2Cys6_DnaBD"/>
</dbReference>
<evidence type="ECO:0000256" key="2">
    <source>
        <dbReference type="ARBA" id="ARBA00022833"/>
    </source>
</evidence>
<dbReference type="AlphaFoldDB" id="A0AAD4MAN6"/>
<keyword evidence="2" id="KW-0862">Zinc</keyword>
<evidence type="ECO:0000313" key="10">
    <source>
        <dbReference type="Proteomes" id="UP001203297"/>
    </source>
</evidence>
<feature type="compositionally biased region" description="Polar residues" evidence="7">
    <location>
        <begin position="117"/>
        <end position="137"/>
    </location>
</feature>
<dbReference type="PROSITE" id="PS00463">
    <property type="entry name" value="ZN2_CY6_FUNGAL_1"/>
    <property type="match status" value="1"/>
</dbReference>
<feature type="compositionally biased region" description="Polar residues" evidence="7">
    <location>
        <begin position="67"/>
        <end position="83"/>
    </location>
</feature>
<comment type="caution">
    <text evidence="9">The sequence shown here is derived from an EMBL/GenBank/DDBJ whole genome shotgun (WGS) entry which is preliminary data.</text>
</comment>
<reference evidence="9" key="1">
    <citation type="journal article" date="2022" name="New Phytol.">
        <title>Evolutionary transition to the ectomycorrhizal habit in the genomes of a hyperdiverse lineage of mushroom-forming fungi.</title>
        <authorList>
            <person name="Looney B."/>
            <person name="Miyauchi S."/>
            <person name="Morin E."/>
            <person name="Drula E."/>
            <person name="Courty P.E."/>
            <person name="Kohler A."/>
            <person name="Kuo A."/>
            <person name="LaButti K."/>
            <person name="Pangilinan J."/>
            <person name="Lipzen A."/>
            <person name="Riley R."/>
            <person name="Andreopoulos W."/>
            <person name="He G."/>
            <person name="Johnson J."/>
            <person name="Nolan M."/>
            <person name="Tritt A."/>
            <person name="Barry K.W."/>
            <person name="Grigoriev I.V."/>
            <person name="Nagy L.G."/>
            <person name="Hibbett D."/>
            <person name="Henrissat B."/>
            <person name="Matheny P.B."/>
            <person name="Labbe J."/>
            <person name="Martin F.M."/>
        </authorList>
    </citation>
    <scope>NUCLEOTIDE SEQUENCE</scope>
    <source>
        <strain evidence="9">BPL690</strain>
    </source>
</reference>
<keyword evidence="1" id="KW-0479">Metal-binding</keyword>
<organism evidence="9 10">
    <name type="scientific">Multifurca ochricompacta</name>
    <dbReference type="NCBI Taxonomy" id="376703"/>
    <lineage>
        <taxon>Eukaryota</taxon>
        <taxon>Fungi</taxon>
        <taxon>Dikarya</taxon>
        <taxon>Basidiomycota</taxon>
        <taxon>Agaricomycotina</taxon>
        <taxon>Agaricomycetes</taxon>
        <taxon>Russulales</taxon>
        <taxon>Russulaceae</taxon>
        <taxon>Multifurca</taxon>
    </lineage>
</organism>
<evidence type="ECO:0000256" key="5">
    <source>
        <dbReference type="ARBA" id="ARBA00023163"/>
    </source>
</evidence>
<dbReference type="GO" id="GO:0008270">
    <property type="term" value="F:zinc ion binding"/>
    <property type="evidence" value="ECO:0007669"/>
    <property type="project" value="InterPro"/>
</dbReference>
<evidence type="ECO:0000256" key="7">
    <source>
        <dbReference type="SAM" id="MobiDB-lite"/>
    </source>
</evidence>
<evidence type="ECO:0000259" key="8">
    <source>
        <dbReference type="PROSITE" id="PS50048"/>
    </source>
</evidence>
<dbReference type="Pfam" id="PF00172">
    <property type="entry name" value="Zn_clus"/>
    <property type="match status" value="1"/>
</dbReference>
<evidence type="ECO:0000313" key="9">
    <source>
        <dbReference type="EMBL" id="KAI0306906.1"/>
    </source>
</evidence>
<accession>A0AAD4MAN6</accession>
<name>A0AAD4MAN6_9AGAM</name>
<dbReference type="InterPro" id="IPR051430">
    <property type="entry name" value="Fungal_TF_Env_Response"/>
</dbReference>
<dbReference type="PROSITE" id="PS50048">
    <property type="entry name" value="ZN2_CY6_FUNGAL_2"/>
    <property type="match status" value="1"/>
</dbReference>
<protein>
    <recommendedName>
        <fullName evidence="8">Zn(2)-C6 fungal-type domain-containing protein</fullName>
    </recommendedName>
</protein>